<sequence length="151" mass="17166">MKPLVVLLASFVLTIFVMKMVSNEYNFAFSARLALSIMLCFTAIGHFVYTKGMSMMIPQFIPFKTDLVYLTGVFEILLAIGLLIPKLRVISGWALIIFLVLMLPANIYASVHKIDFQKGSFDGHGISYLWFRIPLQLLFIAWAYISSIKFL</sequence>
<keyword evidence="1" id="KW-0472">Membrane</keyword>
<feature type="transmembrane region" description="Helical" evidence="1">
    <location>
        <begin position="61"/>
        <end position="84"/>
    </location>
</feature>
<name>A0A1E5SL33_9BACT</name>
<dbReference type="Proteomes" id="UP000095552">
    <property type="component" value="Unassembled WGS sequence"/>
</dbReference>
<evidence type="ECO:0000313" key="2">
    <source>
        <dbReference type="EMBL" id="OEJ99837.1"/>
    </source>
</evidence>
<gene>
    <name evidence="2" type="ORF">BFP71_09815</name>
</gene>
<feature type="transmembrane region" description="Helical" evidence="1">
    <location>
        <begin position="129"/>
        <end position="145"/>
    </location>
</feature>
<dbReference type="OrthoDB" id="673526at2"/>
<dbReference type="PANTHER" id="PTHR36974:SF1">
    <property type="entry name" value="DOXX FAMILY MEMBRANE PROTEIN"/>
    <property type="match status" value="1"/>
</dbReference>
<protein>
    <recommendedName>
        <fullName evidence="4">DoxX family protein</fullName>
    </recommendedName>
</protein>
<evidence type="ECO:0000256" key="1">
    <source>
        <dbReference type="SAM" id="Phobius"/>
    </source>
</evidence>
<dbReference type="EMBL" id="MDGQ01000005">
    <property type="protein sequence ID" value="OEJ99837.1"/>
    <property type="molecule type" value="Genomic_DNA"/>
</dbReference>
<accession>A0A1E5SL33</accession>
<keyword evidence="1" id="KW-0812">Transmembrane</keyword>
<dbReference type="AlphaFoldDB" id="A0A1E5SL33"/>
<comment type="caution">
    <text evidence="2">The sequence shown here is derived from an EMBL/GenBank/DDBJ whole genome shotgun (WGS) entry which is preliminary data.</text>
</comment>
<evidence type="ECO:0008006" key="4">
    <source>
        <dbReference type="Google" id="ProtNLM"/>
    </source>
</evidence>
<reference evidence="2 3" key="1">
    <citation type="submission" date="2016-08" db="EMBL/GenBank/DDBJ databases">
        <title>Draft genome of Fabibacter sp. strain SK-8.</title>
        <authorList>
            <person name="Wong S.-K."/>
            <person name="Hamasaki K."/>
            <person name="Yoshizawa S."/>
        </authorList>
    </citation>
    <scope>NUCLEOTIDE SEQUENCE [LARGE SCALE GENOMIC DNA]</scope>
    <source>
        <strain evidence="2 3">SK-8</strain>
    </source>
</reference>
<dbReference type="RefSeq" id="WP_069835300.1">
    <property type="nucleotide sequence ID" value="NZ_MDGQ01000005.1"/>
</dbReference>
<dbReference type="PANTHER" id="PTHR36974">
    <property type="entry name" value="MEMBRANE PROTEIN-RELATED"/>
    <property type="match status" value="1"/>
</dbReference>
<feature type="transmembrane region" description="Helical" evidence="1">
    <location>
        <begin position="29"/>
        <end position="49"/>
    </location>
</feature>
<keyword evidence="1" id="KW-1133">Transmembrane helix</keyword>
<organism evidence="2 3">
    <name type="scientific">Roseivirga misakiensis</name>
    <dbReference type="NCBI Taxonomy" id="1563681"/>
    <lineage>
        <taxon>Bacteria</taxon>
        <taxon>Pseudomonadati</taxon>
        <taxon>Bacteroidota</taxon>
        <taxon>Cytophagia</taxon>
        <taxon>Cytophagales</taxon>
        <taxon>Roseivirgaceae</taxon>
        <taxon>Roseivirga</taxon>
    </lineage>
</organism>
<dbReference type="STRING" id="1563681.BFP71_09815"/>
<proteinExistence type="predicted"/>
<evidence type="ECO:0000313" key="3">
    <source>
        <dbReference type="Proteomes" id="UP000095552"/>
    </source>
</evidence>
<feature type="transmembrane region" description="Helical" evidence="1">
    <location>
        <begin position="90"/>
        <end position="109"/>
    </location>
</feature>
<keyword evidence="3" id="KW-1185">Reference proteome</keyword>